<dbReference type="PROSITE" id="PS50113">
    <property type="entry name" value="PAC"/>
    <property type="match status" value="1"/>
</dbReference>
<evidence type="ECO:0000256" key="8">
    <source>
        <dbReference type="ARBA" id="ARBA00022741"/>
    </source>
</evidence>
<dbReference type="Pfam" id="PF08448">
    <property type="entry name" value="PAS_4"/>
    <property type="match status" value="1"/>
</dbReference>
<protein>
    <recommendedName>
        <fullName evidence="15">Virulence sensor protein BvgS</fullName>
        <ecNumber evidence="3">2.7.13.3</ecNumber>
    </recommendedName>
</protein>
<feature type="modified residue" description="4-aspartylphosphate" evidence="17">
    <location>
        <position position="701"/>
    </location>
</feature>
<dbReference type="CDD" id="cd00082">
    <property type="entry name" value="HisKA"/>
    <property type="match status" value="1"/>
</dbReference>
<dbReference type="Gene3D" id="1.10.287.130">
    <property type="match status" value="1"/>
</dbReference>
<keyword evidence="5 17" id="KW-0597">Phosphoprotein</keyword>
<evidence type="ECO:0000256" key="15">
    <source>
        <dbReference type="ARBA" id="ARBA00070152"/>
    </source>
</evidence>
<dbReference type="InterPro" id="IPR036890">
    <property type="entry name" value="HATPase_C_sf"/>
</dbReference>
<dbReference type="SUPFAM" id="SSF55785">
    <property type="entry name" value="PYP-like sensor domain (PAS domain)"/>
    <property type="match status" value="2"/>
</dbReference>
<evidence type="ECO:0000256" key="14">
    <source>
        <dbReference type="ARBA" id="ARBA00058004"/>
    </source>
</evidence>
<feature type="domain" description="PAC" evidence="21">
    <location>
        <begin position="92"/>
        <end position="144"/>
    </location>
</feature>
<dbReference type="SUPFAM" id="SSF47226">
    <property type="entry name" value="Histidine-containing phosphotransfer domain, HPT domain"/>
    <property type="match status" value="1"/>
</dbReference>
<dbReference type="SUPFAM" id="SSF47384">
    <property type="entry name" value="Homodimeric domain of signal transducing histidine kinase"/>
    <property type="match status" value="1"/>
</dbReference>
<evidence type="ECO:0000256" key="16">
    <source>
        <dbReference type="PROSITE-ProRule" id="PRU00110"/>
    </source>
</evidence>
<dbReference type="GO" id="GO:0000155">
    <property type="term" value="F:phosphorelay sensor kinase activity"/>
    <property type="evidence" value="ECO:0007669"/>
    <property type="project" value="InterPro"/>
</dbReference>
<dbReference type="Pfam" id="PF08447">
    <property type="entry name" value="PAS_3"/>
    <property type="match status" value="1"/>
</dbReference>
<evidence type="ECO:0000256" key="3">
    <source>
        <dbReference type="ARBA" id="ARBA00012438"/>
    </source>
</evidence>
<dbReference type="InterPro" id="IPR008207">
    <property type="entry name" value="Sig_transdc_His_kin_Hpt_dom"/>
</dbReference>
<feature type="domain" description="Response regulatory" evidence="19">
    <location>
        <begin position="649"/>
        <end position="766"/>
    </location>
</feature>
<dbReference type="Proteomes" id="UP000294593">
    <property type="component" value="Unassembled WGS sequence"/>
</dbReference>
<evidence type="ECO:0000256" key="2">
    <source>
        <dbReference type="ARBA" id="ARBA00004651"/>
    </source>
</evidence>
<dbReference type="SMART" id="SM00387">
    <property type="entry name" value="HATPase_c"/>
    <property type="match status" value="1"/>
</dbReference>
<dbReference type="InterPro" id="IPR005467">
    <property type="entry name" value="His_kinase_dom"/>
</dbReference>
<evidence type="ECO:0000256" key="1">
    <source>
        <dbReference type="ARBA" id="ARBA00000085"/>
    </source>
</evidence>
<feature type="modified residue" description="Phosphohistidine" evidence="16">
    <location>
        <position position="839"/>
    </location>
</feature>
<keyword evidence="10" id="KW-1133">Transmembrane helix</keyword>
<evidence type="ECO:0000256" key="13">
    <source>
        <dbReference type="ARBA" id="ARBA00023136"/>
    </source>
</evidence>
<keyword evidence="4" id="KW-1003">Cell membrane</keyword>
<evidence type="ECO:0000259" key="19">
    <source>
        <dbReference type="PROSITE" id="PS50110"/>
    </source>
</evidence>
<keyword evidence="12" id="KW-0843">Virulence</keyword>
<dbReference type="Gene3D" id="1.20.120.160">
    <property type="entry name" value="HPT domain"/>
    <property type="match status" value="1"/>
</dbReference>
<dbReference type="Pfam" id="PF00072">
    <property type="entry name" value="Response_reg"/>
    <property type="match status" value="1"/>
</dbReference>
<feature type="domain" description="Histidine kinase" evidence="18">
    <location>
        <begin position="299"/>
        <end position="514"/>
    </location>
</feature>
<dbReference type="CDD" id="cd00130">
    <property type="entry name" value="PAS"/>
    <property type="match status" value="2"/>
</dbReference>
<organism evidence="23 24">
    <name type="scientific">Aquabacterium commune</name>
    <dbReference type="NCBI Taxonomy" id="70586"/>
    <lineage>
        <taxon>Bacteria</taxon>
        <taxon>Pseudomonadati</taxon>
        <taxon>Pseudomonadota</taxon>
        <taxon>Betaproteobacteria</taxon>
        <taxon>Burkholderiales</taxon>
        <taxon>Aquabacterium</taxon>
    </lineage>
</organism>
<evidence type="ECO:0000256" key="4">
    <source>
        <dbReference type="ARBA" id="ARBA00022475"/>
    </source>
</evidence>
<dbReference type="InterPro" id="IPR011006">
    <property type="entry name" value="CheY-like_superfamily"/>
</dbReference>
<dbReference type="Pfam" id="PF02518">
    <property type="entry name" value="HATPase_c"/>
    <property type="match status" value="1"/>
</dbReference>
<dbReference type="Gene3D" id="2.10.70.100">
    <property type="match status" value="1"/>
</dbReference>
<dbReference type="EMBL" id="SNXW01000003">
    <property type="protein sequence ID" value="TDP84601.1"/>
    <property type="molecule type" value="Genomic_DNA"/>
</dbReference>
<dbReference type="NCBIfam" id="TIGR00229">
    <property type="entry name" value="sensory_box"/>
    <property type="match status" value="1"/>
</dbReference>
<dbReference type="SMART" id="SM00388">
    <property type="entry name" value="HisKA"/>
    <property type="match status" value="1"/>
</dbReference>
<dbReference type="Gene3D" id="3.30.450.20">
    <property type="entry name" value="PAS domain"/>
    <property type="match status" value="2"/>
</dbReference>
<dbReference type="FunFam" id="3.30.565.10:FF:000010">
    <property type="entry name" value="Sensor histidine kinase RcsC"/>
    <property type="match status" value="1"/>
</dbReference>
<dbReference type="OrthoDB" id="5519028at2"/>
<comment type="function">
    <text evidence="14">Member of the two-component regulatory system BvgS/BvgA. Phosphorylates BvgA via a four-step phosphorelay in response to environmental signals.</text>
</comment>
<evidence type="ECO:0000256" key="7">
    <source>
        <dbReference type="ARBA" id="ARBA00022729"/>
    </source>
</evidence>
<dbReference type="InterPro" id="IPR036641">
    <property type="entry name" value="HPT_dom_sf"/>
</dbReference>
<dbReference type="InterPro" id="IPR000014">
    <property type="entry name" value="PAS"/>
</dbReference>
<keyword evidence="9" id="KW-0067">ATP-binding</keyword>
<dbReference type="Gene3D" id="3.40.50.2300">
    <property type="match status" value="1"/>
</dbReference>
<dbReference type="PANTHER" id="PTHR45339">
    <property type="entry name" value="HYBRID SIGNAL TRANSDUCTION HISTIDINE KINASE J"/>
    <property type="match status" value="1"/>
</dbReference>
<dbReference type="Gene3D" id="3.30.565.10">
    <property type="entry name" value="Histidine kinase-like ATPase, C-terminal domain"/>
    <property type="match status" value="1"/>
</dbReference>
<evidence type="ECO:0000256" key="10">
    <source>
        <dbReference type="ARBA" id="ARBA00022989"/>
    </source>
</evidence>
<dbReference type="CDD" id="cd16922">
    <property type="entry name" value="HATPase_EvgS-ArcB-TorS-like"/>
    <property type="match status" value="1"/>
</dbReference>
<dbReference type="PRINTS" id="PR00344">
    <property type="entry name" value="BCTRLSENSOR"/>
</dbReference>
<evidence type="ECO:0000256" key="11">
    <source>
        <dbReference type="ARBA" id="ARBA00023012"/>
    </source>
</evidence>
<dbReference type="Pfam" id="PF00512">
    <property type="entry name" value="HisKA"/>
    <property type="match status" value="1"/>
</dbReference>
<dbReference type="InterPro" id="IPR004358">
    <property type="entry name" value="Sig_transdc_His_kin-like_C"/>
</dbReference>
<evidence type="ECO:0000256" key="6">
    <source>
        <dbReference type="ARBA" id="ARBA00022692"/>
    </source>
</evidence>
<comment type="subcellular location">
    <subcellularLocation>
        <location evidence="2">Cell membrane</location>
        <topology evidence="2">Multi-pass membrane protein</topology>
    </subcellularLocation>
</comment>
<comment type="caution">
    <text evidence="23">The sequence shown here is derived from an EMBL/GenBank/DDBJ whole genome shotgun (WGS) entry which is preliminary data.</text>
</comment>
<dbReference type="Pfam" id="PF01627">
    <property type="entry name" value="Hpt"/>
    <property type="match status" value="1"/>
</dbReference>
<keyword evidence="11" id="KW-0902">Two-component regulatory system</keyword>
<name>A0A4R6RE82_9BURK</name>
<evidence type="ECO:0000256" key="12">
    <source>
        <dbReference type="ARBA" id="ARBA00023026"/>
    </source>
</evidence>
<evidence type="ECO:0000259" key="21">
    <source>
        <dbReference type="PROSITE" id="PS50113"/>
    </source>
</evidence>
<dbReference type="GO" id="GO:0005524">
    <property type="term" value="F:ATP binding"/>
    <property type="evidence" value="ECO:0007669"/>
    <property type="project" value="UniProtKB-KW"/>
</dbReference>
<dbReference type="InterPro" id="IPR013656">
    <property type="entry name" value="PAS_4"/>
</dbReference>
<evidence type="ECO:0000313" key="24">
    <source>
        <dbReference type="Proteomes" id="UP000294593"/>
    </source>
</evidence>
<comment type="catalytic activity">
    <reaction evidence="1">
        <text>ATP + protein L-histidine = ADP + protein N-phospho-L-histidine.</text>
        <dbReference type="EC" id="2.7.13.3"/>
    </reaction>
</comment>
<evidence type="ECO:0000256" key="17">
    <source>
        <dbReference type="PROSITE-ProRule" id="PRU00169"/>
    </source>
</evidence>
<keyword evidence="7" id="KW-0732">Signal</keyword>
<dbReference type="PROSITE" id="PS50112">
    <property type="entry name" value="PAS"/>
    <property type="match status" value="1"/>
</dbReference>
<dbReference type="InterPro" id="IPR003594">
    <property type="entry name" value="HATPase_dom"/>
</dbReference>
<feature type="domain" description="PAS" evidence="20">
    <location>
        <begin position="163"/>
        <end position="233"/>
    </location>
</feature>
<reference evidence="23 24" key="1">
    <citation type="submission" date="2019-03" db="EMBL/GenBank/DDBJ databases">
        <title>Genomic Encyclopedia of Type Strains, Phase IV (KMG-IV): sequencing the most valuable type-strain genomes for metagenomic binning, comparative biology and taxonomic classification.</title>
        <authorList>
            <person name="Goeker M."/>
        </authorList>
    </citation>
    <scope>NUCLEOTIDE SEQUENCE [LARGE SCALE GENOMIC DNA]</scope>
    <source>
        <strain evidence="23 24">DSM 11901</strain>
    </source>
</reference>
<keyword evidence="24" id="KW-1185">Reference proteome</keyword>
<evidence type="ECO:0000259" key="22">
    <source>
        <dbReference type="PROSITE" id="PS50894"/>
    </source>
</evidence>
<dbReference type="InterPro" id="IPR003661">
    <property type="entry name" value="HisK_dim/P_dom"/>
</dbReference>
<dbReference type="SMART" id="SM00448">
    <property type="entry name" value="REC"/>
    <property type="match status" value="1"/>
</dbReference>
<feature type="domain" description="HPt" evidence="22">
    <location>
        <begin position="800"/>
        <end position="892"/>
    </location>
</feature>
<dbReference type="PANTHER" id="PTHR45339:SF1">
    <property type="entry name" value="HYBRID SIGNAL TRANSDUCTION HISTIDINE KINASE J"/>
    <property type="match status" value="1"/>
</dbReference>
<proteinExistence type="predicted"/>
<dbReference type="SUPFAM" id="SSF55874">
    <property type="entry name" value="ATPase domain of HSP90 chaperone/DNA topoisomerase II/histidine kinase"/>
    <property type="match status" value="1"/>
</dbReference>
<dbReference type="PROSITE" id="PS50109">
    <property type="entry name" value="HIS_KIN"/>
    <property type="match status" value="1"/>
</dbReference>
<evidence type="ECO:0000256" key="5">
    <source>
        <dbReference type="ARBA" id="ARBA00022553"/>
    </source>
</evidence>
<dbReference type="InterPro" id="IPR036097">
    <property type="entry name" value="HisK_dim/P_sf"/>
</dbReference>
<dbReference type="CDD" id="cd17546">
    <property type="entry name" value="REC_hyHK_CKI1_RcsC-like"/>
    <property type="match status" value="1"/>
</dbReference>
<dbReference type="PROSITE" id="PS50110">
    <property type="entry name" value="RESPONSE_REGULATORY"/>
    <property type="match status" value="1"/>
</dbReference>
<dbReference type="AlphaFoldDB" id="A0A4R6RE82"/>
<dbReference type="SUPFAM" id="SSF52172">
    <property type="entry name" value="CheY-like"/>
    <property type="match status" value="1"/>
</dbReference>
<evidence type="ECO:0000259" key="20">
    <source>
        <dbReference type="PROSITE" id="PS50112"/>
    </source>
</evidence>
<gene>
    <name evidence="23" type="ORF">EV672_103170</name>
</gene>
<evidence type="ECO:0000259" key="18">
    <source>
        <dbReference type="PROSITE" id="PS50109"/>
    </source>
</evidence>
<dbReference type="GO" id="GO:0005886">
    <property type="term" value="C:plasma membrane"/>
    <property type="evidence" value="ECO:0007669"/>
    <property type="project" value="UniProtKB-SubCell"/>
</dbReference>
<keyword evidence="6" id="KW-0812">Transmembrane</keyword>
<sequence>MGSADAQGVGPRRFLPSQEGVSLALSAARAGLWEWDIHTNENRWSEEVYPLYHLDPACHTPSYEDWCLSVHPEDRDRVCEAISAAVAEQQPFEVEWRTNPARGPERWLLSRGQPGVCRGDHVQTYVGIVMDISQRKQAEESLQTLNEALAQRVQERTQALDDQQRLLQTILDGVPGLVGYWDTQLHNRFANRAYREWFGVTPDDIQGRHIRELLGPQLYELNRGHLERALRGERQCFIRDIPVPGQPGTVRISETHYLPDIDHGEVRGFLVMVFDVTQVTQAERQARAASQAKSEFLANVSHELRTPLNAMFGLAQIGARDTAGTPSARTFQQILASGQHLLDLINDVLDFSKIEAGKLLLQPQPMALAQVMEHVVAMTALRAEAKGLPLLLDESPRVPQGAVGDATRLAQILVNLVANAIKFTDQGEVRMRFDVDGGDLVVEVTDTGIGIEPQHIDQLFQPFVQAHDGMRGQGGTGLGLAICKRLTQLMQGQIGVRSEPGKGSCFTLRVPLAQSNPGDFTTLSDVLLVGFPAAAQTCLVRDLTARHSRCQVADDLPANLRHGQVLVVHEQLLAHLDTTTLNRWLDEGRHVVISVRVAPSTPLCPAGISLLGAALVVAGPLSPLRLLHALQHRPSTAKRSARNRLQGLRILAAEDNPVNRLILAQMLEGEGASVQFAFDGAQAVALAQRLGTDAIDLVLCDIQMPVMDGYAATRELLRLDPTLPIVGLTAHAFNQARQQAEEAGMRDYVTKPYLLDTLTDVIRRHARHSAHTVNDAHTPSGHTPEPTSDWASMQHHFQGQPALFDRLVDVALQSLPGVLGELDRARAVGDVPALAKIAHEIKGTALNLRASRLAGIGATTQDLARQGAPGCHASASELSAGLQAFLEDLRGHGHGSAQDTQPGALDALGSVNQAIRAEVAQDGRGDLLNGLVRR</sequence>
<dbReference type="InterPro" id="IPR035965">
    <property type="entry name" value="PAS-like_dom_sf"/>
</dbReference>
<dbReference type="InterPro" id="IPR001789">
    <property type="entry name" value="Sig_transdc_resp-reg_receiver"/>
</dbReference>
<accession>A0A4R6RE82</accession>
<dbReference type="PROSITE" id="PS50894">
    <property type="entry name" value="HPT"/>
    <property type="match status" value="1"/>
</dbReference>
<dbReference type="SMART" id="SM00091">
    <property type="entry name" value="PAS"/>
    <property type="match status" value="2"/>
</dbReference>
<keyword evidence="13" id="KW-0472">Membrane</keyword>
<keyword evidence="8" id="KW-0547">Nucleotide-binding</keyword>
<dbReference type="EC" id="2.7.13.3" evidence="3"/>
<evidence type="ECO:0000313" key="23">
    <source>
        <dbReference type="EMBL" id="TDP84601.1"/>
    </source>
</evidence>
<evidence type="ECO:0000256" key="9">
    <source>
        <dbReference type="ARBA" id="ARBA00022840"/>
    </source>
</evidence>
<dbReference type="InterPro" id="IPR013655">
    <property type="entry name" value="PAS_fold_3"/>
</dbReference>
<dbReference type="InterPro" id="IPR000700">
    <property type="entry name" value="PAS-assoc_C"/>
</dbReference>